<dbReference type="AlphaFoldDB" id="A0A5M3X5C0"/>
<gene>
    <name evidence="1" type="ORF">Amac_094240</name>
</gene>
<protein>
    <submittedName>
        <fullName evidence="1">Uncharacterized protein</fullName>
    </submittedName>
</protein>
<organism evidence="1 2">
    <name type="scientific">Acrocarpospora macrocephala</name>
    <dbReference type="NCBI Taxonomy" id="150177"/>
    <lineage>
        <taxon>Bacteria</taxon>
        <taxon>Bacillati</taxon>
        <taxon>Actinomycetota</taxon>
        <taxon>Actinomycetes</taxon>
        <taxon>Streptosporangiales</taxon>
        <taxon>Streptosporangiaceae</taxon>
        <taxon>Acrocarpospora</taxon>
    </lineage>
</organism>
<reference evidence="1 2" key="1">
    <citation type="submission" date="2019-10" db="EMBL/GenBank/DDBJ databases">
        <title>Whole genome shotgun sequence of Acrocarpospora macrocephala NBRC 16266.</title>
        <authorList>
            <person name="Ichikawa N."/>
            <person name="Kimura A."/>
            <person name="Kitahashi Y."/>
            <person name="Komaki H."/>
            <person name="Oguchi A."/>
        </authorList>
    </citation>
    <scope>NUCLEOTIDE SEQUENCE [LARGE SCALE GENOMIC DNA]</scope>
    <source>
        <strain evidence="1 2">NBRC 16266</strain>
    </source>
</reference>
<dbReference type="EMBL" id="BLAE01000084">
    <property type="protein sequence ID" value="GES15826.1"/>
    <property type="molecule type" value="Genomic_DNA"/>
</dbReference>
<proteinExistence type="predicted"/>
<accession>A0A5M3X5C0</accession>
<sequence length="79" mass="8414">MTHPASASAPSTITLAQYAGYNRAIREAANSPVVRPHALIRITNPLIMKNNRTPYAPKTLTALNPGNALGVPHARVSTK</sequence>
<name>A0A5M3X5C0_9ACTN</name>
<dbReference type="Proteomes" id="UP000331127">
    <property type="component" value="Unassembled WGS sequence"/>
</dbReference>
<evidence type="ECO:0000313" key="2">
    <source>
        <dbReference type="Proteomes" id="UP000331127"/>
    </source>
</evidence>
<keyword evidence="2" id="KW-1185">Reference proteome</keyword>
<comment type="caution">
    <text evidence="1">The sequence shown here is derived from an EMBL/GenBank/DDBJ whole genome shotgun (WGS) entry which is preliminary data.</text>
</comment>
<evidence type="ECO:0000313" key="1">
    <source>
        <dbReference type="EMBL" id="GES15826.1"/>
    </source>
</evidence>